<organism evidence="2 3">
    <name type="scientific">Acetobacter lovaniensis</name>
    <dbReference type="NCBI Taxonomy" id="104100"/>
    <lineage>
        <taxon>Bacteria</taxon>
        <taxon>Pseudomonadati</taxon>
        <taxon>Pseudomonadota</taxon>
        <taxon>Alphaproteobacteria</taxon>
        <taxon>Acetobacterales</taxon>
        <taxon>Acetobacteraceae</taxon>
        <taxon>Acetobacter</taxon>
    </lineage>
</organism>
<accession>A0A841QCS9</accession>
<reference evidence="2 3" key="1">
    <citation type="submission" date="2020-08" db="EMBL/GenBank/DDBJ databases">
        <title>Genomic Encyclopedia of Type Strains, Phase IV (KMG-IV): sequencing the most valuable type-strain genomes for metagenomic binning, comparative biology and taxonomic classification.</title>
        <authorList>
            <person name="Goeker M."/>
        </authorList>
    </citation>
    <scope>NUCLEOTIDE SEQUENCE [LARGE SCALE GENOMIC DNA]</scope>
    <source>
        <strain evidence="2 3">DSM 4491</strain>
    </source>
</reference>
<protein>
    <submittedName>
        <fullName evidence="2">Uncharacterized protein</fullName>
    </submittedName>
</protein>
<feature type="signal peptide" evidence="1">
    <location>
        <begin position="1"/>
        <end position="27"/>
    </location>
</feature>
<dbReference type="RefSeq" id="WP_166114251.1">
    <property type="nucleotide sequence ID" value="NZ_BAABDB010000004.1"/>
</dbReference>
<keyword evidence="3" id="KW-1185">Reference proteome</keyword>
<name>A0A841QCS9_9PROT</name>
<dbReference type="EMBL" id="JACHIE010000004">
    <property type="protein sequence ID" value="MBB6456649.1"/>
    <property type="molecule type" value="Genomic_DNA"/>
</dbReference>
<proteinExistence type="predicted"/>
<dbReference type="AlphaFoldDB" id="A0A841QCS9"/>
<sequence>MDRMIFLKITLLFLAVSVVSPLSTCFAEEMFVCNNAGIANKYWGYMNEKVQLDQHINREYIDRIYNIFIHDDSEYVDPKIDQCMWIEGKDLSFFTSDGYGALAVTDGVHDIWFKNKASFGWINSQFYSYFKKTISKNQD</sequence>
<evidence type="ECO:0000256" key="1">
    <source>
        <dbReference type="SAM" id="SignalP"/>
    </source>
</evidence>
<dbReference type="Proteomes" id="UP000578000">
    <property type="component" value="Unassembled WGS sequence"/>
</dbReference>
<feature type="chain" id="PRO_5032272571" evidence="1">
    <location>
        <begin position="28"/>
        <end position="139"/>
    </location>
</feature>
<gene>
    <name evidence="2" type="ORF">HNR55_001230</name>
</gene>
<evidence type="ECO:0000313" key="2">
    <source>
        <dbReference type="EMBL" id="MBB6456649.1"/>
    </source>
</evidence>
<evidence type="ECO:0000313" key="3">
    <source>
        <dbReference type="Proteomes" id="UP000578000"/>
    </source>
</evidence>
<keyword evidence="1" id="KW-0732">Signal</keyword>
<comment type="caution">
    <text evidence="2">The sequence shown here is derived from an EMBL/GenBank/DDBJ whole genome shotgun (WGS) entry which is preliminary data.</text>
</comment>